<organism evidence="2 3">
    <name type="scientific">Claviceps arundinis</name>
    <dbReference type="NCBI Taxonomy" id="1623583"/>
    <lineage>
        <taxon>Eukaryota</taxon>
        <taxon>Fungi</taxon>
        <taxon>Dikarya</taxon>
        <taxon>Ascomycota</taxon>
        <taxon>Pezizomycotina</taxon>
        <taxon>Sordariomycetes</taxon>
        <taxon>Hypocreomycetidae</taxon>
        <taxon>Hypocreales</taxon>
        <taxon>Clavicipitaceae</taxon>
        <taxon>Claviceps</taxon>
    </lineage>
</organism>
<dbReference type="Proteomes" id="UP000784919">
    <property type="component" value="Unassembled WGS sequence"/>
</dbReference>
<protein>
    <submittedName>
        <fullName evidence="2">Uncharacterized protein</fullName>
    </submittedName>
</protein>
<evidence type="ECO:0000256" key="1">
    <source>
        <dbReference type="SAM" id="MobiDB-lite"/>
    </source>
</evidence>
<evidence type="ECO:0000313" key="2">
    <source>
        <dbReference type="EMBL" id="KAG5958355.1"/>
    </source>
</evidence>
<gene>
    <name evidence="2" type="ORF">E4U56_005639</name>
</gene>
<feature type="non-terminal residue" evidence="2">
    <location>
        <position position="65"/>
    </location>
</feature>
<dbReference type="EMBL" id="SRPS01000406">
    <property type="protein sequence ID" value="KAG5958355.1"/>
    <property type="molecule type" value="Genomic_DNA"/>
</dbReference>
<accession>A0A9P7MM44</accession>
<evidence type="ECO:0000313" key="3">
    <source>
        <dbReference type="Proteomes" id="UP000784919"/>
    </source>
</evidence>
<sequence length="65" mass="6243">MTHTSRSPGAEGPRVASEKQLGGNGDSVSDVASGIGSVTNYSGVGGPPSALRYAPGLGDPSGISA</sequence>
<feature type="region of interest" description="Disordered" evidence="1">
    <location>
        <begin position="1"/>
        <end position="65"/>
    </location>
</feature>
<dbReference type="AlphaFoldDB" id="A0A9P7MM44"/>
<comment type="caution">
    <text evidence="2">The sequence shown here is derived from an EMBL/GenBank/DDBJ whole genome shotgun (WGS) entry which is preliminary data.</text>
</comment>
<reference evidence="2" key="1">
    <citation type="journal article" date="2020" name="bioRxiv">
        <title>Whole genome comparisons of ergot fungi reveals the divergence and evolution of species within the genus Claviceps are the result of varying mechanisms driving genome evolution and host range expansion.</title>
        <authorList>
            <person name="Wyka S.A."/>
            <person name="Mondo S.J."/>
            <person name="Liu M."/>
            <person name="Dettman J."/>
            <person name="Nalam V."/>
            <person name="Broders K.D."/>
        </authorList>
    </citation>
    <scope>NUCLEOTIDE SEQUENCE</scope>
    <source>
        <strain evidence="2">CCC 1102</strain>
    </source>
</reference>
<proteinExistence type="predicted"/>
<name>A0A9P7MM44_9HYPO</name>